<evidence type="ECO:0000256" key="1">
    <source>
        <dbReference type="SAM" id="SignalP"/>
    </source>
</evidence>
<reference evidence="2 3" key="1">
    <citation type="submission" date="2023-09" db="EMBL/GenBank/DDBJ databases">
        <authorList>
            <person name="Rey-Velasco X."/>
        </authorList>
    </citation>
    <scope>NUCLEOTIDE SEQUENCE [LARGE SCALE GENOMIC DNA]</scope>
    <source>
        <strain evidence="2 3">W345</strain>
    </source>
</reference>
<feature type="signal peptide" evidence="1">
    <location>
        <begin position="1"/>
        <end position="22"/>
    </location>
</feature>
<keyword evidence="1" id="KW-0732">Signal</keyword>
<dbReference type="PANTHER" id="PTHR33361">
    <property type="entry name" value="GLR0591 PROTEIN"/>
    <property type="match status" value="1"/>
</dbReference>
<keyword evidence="3" id="KW-1185">Reference proteome</keyword>
<sequence>MRNAFGLWLCAGLIAWANLAPAATVTNPALTEAVALYEQIDWPEMSEDDLAGDDRLLPDLSPAADQLRETSLRQVRARLVGIPAAGLDEKDRITLALLKWTVDEHIDATAFDEARMPFNSDGGFDLALNYRADRTRPATVEQAEHWLAVLGAVPDYYRANLDNLRRGVDTGFVLPHITVESVLPRVRRAAAVPVEQDPLLAPLSELPESIPEQQRTALLDRGRALIRDRIGPARADFARFLEAEYLPASTKSLAVSSLPDGEAYYRFLVRRHTTTTMTPEQIFELGQREVARIRARMQAVMEEVGFDGTLSAFIASLRADPQFVAASRQDLLEKASEIAKRVDGLLPAHFKTLPRLSYGVRAVPADIEDGYTTGRYFSGDPDKGRAGGLMINTSHLDQRPLYELPALVLHEGAPGHHIQVALAQEQDEVPDFRRELYFTPFGEGWGLYAERLGESMGIYRDAYERFGRLSYEMWRACRLVADTGIHWKHWSFEQARACFADNTAMSPLNIDIELQRYVSWPGQALGYKIGELKLVELRSRAEAALGADFDVRTFHDAVLFNGSLPMTVLEQQVEAWIAARKLEGT</sequence>
<dbReference type="PANTHER" id="PTHR33361:SF2">
    <property type="entry name" value="DUF885 DOMAIN-CONTAINING PROTEIN"/>
    <property type="match status" value="1"/>
</dbReference>
<name>A0ABU2WFA3_9GAMM</name>
<dbReference type="RefSeq" id="WP_311363943.1">
    <property type="nucleotide sequence ID" value="NZ_JAVRIC010000004.1"/>
</dbReference>
<dbReference type="Proteomes" id="UP001254608">
    <property type="component" value="Unassembled WGS sequence"/>
</dbReference>
<dbReference type="InterPro" id="IPR010281">
    <property type="entry name" value="DUF885"/>
</dbReference>
<accession>A0ABU2WFA3</accession>
<feature type="chain" id="PRO_5045489239" evidence="1">
    <location>
        <begin position="23"/>
        <end position="585"/>
    </location>
</feature>
<protein>
    <submittedName>
        <fullName evidence="2">DUF885 family protein</fullName>
    </submittedName>
</protein>
<dbReference type="EMBL" id="JAVRIC010000004">
    <property type="protein sequence ID" value="MDT0496551.1"/>
    <property type="molecule type" value="Genomic_DNA"/>
</dbReference>
<comment type="caution">
    <text evidence="2">The sequence shown here is derived from an EMBL/GenBank/DDBJ whole genome shotgun (WGS) entry which is preliminary data.</text>
</comment>
<organism evidence="2 3">
    <name type="scientific">Banduia mediterranea</name>
    <dbReference type="NCBI Taxonomy" id="3075609"/>
    <lineage>
        <taxon>Bacteria</taxon>
        <taxon>Pseudomonadati</taxon>
        <taxon>Pseudomonadota</taxon>
        <taxon>Gammaproteobacteria</taxon>
        <taxon>Nevskiales</taxon>
        <taxon>Algiphilaceae</taxon>
        <taxon>Banduia</taxon>
    </lineage>
</organism>
<dbReference type="Pfam" id="PF05960">
    <property type="entry name" value="DUF885"/>
    <property type="match status" value="1"/>
</dbReference>
<evidence type="ECO:0000313" key="3">
    <source>
        <dbReference type="Proteomes" id="UP001254608"/>
    </source>
</evidence>
<evidence type="ECO:0000313" key="2">
    <source>
        <dbReference type="EMBL" id="MDT0496551.1"/>
    </source>
</evidence>
<gene>
    <name evidence="2" type="ORF">RM530_04120</name>
</gene>
<proteinExistence type="predicted"/>